<feature type="binding site" evidence="5">
    <location>
        <position position="213"/>
    </location>
    <ligand>
        <name>a divalent metal cation</name>
        <dbReference type="ChEBI" id="CHEBI:60240"/>
        <label>1</label>
    </ligand>
</feature>
<name>A0A1X2IG85_9FUNG</name>
<keyword evidence="2 5" id="KW-0479">Metal-binding</keyword>
<feature type="binding site" evidence="5">
    <location>
        <position position="7"/>
    </location>
    <ligand>
        <name>a divalent metal cation</name>
        <dbReference type="ChEBI" id="CHEBI:60240"/>
        <label>1</label>
    </ligand>
</feature>
<organism evidence="6 7">
    <name type="scientific">Absidia repens</name>
    <dbReference type="NCBI Taxonomy" id="90262"/>
    <lineage>
        <taxon>Eukaryota</taxon>
        <taxon>Fungi</taxon>
        <taxon>Fungi incertae sedis</taxon>
        <taxon>Mucoromycota</taxon>
        <taxon>Mucoromycotina</taxon>
        <taxon>Mucoromycetes</taxon>
        <taxon>Mucorales</taxon>
        <taxon>Cunninghamellaceae</taxon>
        <taxon>Absidia</taxon>
    </lineage>
</organism>
<dbReference type="InterPro" id="IPR032466">
    <property type="entry name" value="Metal_Hydrolase"/>
</dbReference>
<evidence type="ECO:0000256" key="4">
    <source>
        <dbReference type="ARBA" id="ARBA00093287"/>
    </source>
</evidence>
<evidence type="ECO:0008006" key="8">
    <source>
        <dbReference type="Google" id="ProtNLM"/>
    </source>
</evidence>
<dbReference type="CDD" id="cd01310">
    <property type="entry name" value="TatD_DNAse"/>
    <property type="match status" value="1"/>
</dbReference>
<comment type="similarity">
    <text evidence="1">Belongs to the metallo-dependent hydrolases superfamily. TatD-type hydrolase family.</text>
</comment>
<dbReference type="SUPFAM" id="SSF51556">
    <property type="entry name" value="Metallo-dependent hydrolases"/>
    <property type="match status" value="1"/>
</dbReference>
<evidence type="ECO:0000256" key="3">
    <source>
        <dbReference type="ARBA" id="ARBA00022801"/>
    </source>
</evidence>
<evidence type="ECO:0000256" key="2">
    <source>
        <dbReference type="ARBA" id="ARBA00022723"/>
    </source>
</evidence>
<gene>
    <name evidence="6" type="ORF">BCR42DRAFT_392874</name>
</gene>
<dbReference type="Gene3D" id="3.20.20.140">
    <property type="entry name" value="Metal-dependent hydrolases"/>
    <property type="match status" value="1"/>
</dbReference>
<evidence type="ECO:0000256" key="1">
    <source>
        <dbReference type="ARBA" id="ARBA00009275"/>
    </source>
</evidence>
<comment type="function">
    <text evidence="4">Exhibits 3'-exonuclease activities and apurinic/apyrimidinic (AP) endonuclease (in vitro). Show preferential AP endonuclease activity on double-stranded DNA substrates and 3'- exonuclease activity on single-stranded DNA.</text>
</comment>
<proteinExistence type="inferred from homology"/>
<comment type="caution">
    <text evidence="6">The sequence shown here is derived from an EMBL/GenBank/DDBJ whole genome shotgun (WGS) entry which is preliminary data.</text>
</comment>
<accession>A0A1X2IG85</accession>
<dbReference type="GO" id="GO:0046872">
    <property type="term" value="F:metal ion binding"/>
    <property type="evidence" value="ECO:0007669"/>
    <property type="project" value="UniProtKB-KW"/>
</dbReference>
<dbReference type="PANTHER" id="PTHR46317:SF1">
    <property type="entry name" value="HYDROLASE, TATD FAMILY"/>
    <property type="match status" value="1"/>
</dbReference>
<evidence type="ECO:0000313" key="6">
    <source>
        <dbReference type="EMBL" id="ORZ15930.1"/>
    </source>
</evidence>
<dbReference type="PIRSF" id="PIRSF005902">
    <property type="entry name" value="DNase_TatD"/>
    <property type="match status" value="1"/>
</dbReference>
<feature type="binding site" evidence="5">
    <location>
        <position position="102"/>
    </location>
    <ligand>
        <name>a divalent metal cation</name>
        <dbReference type="ChEBI" id="CHEBI:60240"/>
        <label>1</label>
    </ligand>
</feature>
<dbReference type="STRING" id="90262.A0A1X2IG85"/>
<evidence type="ECO:0000313" key="7">
    <source>
        <dbReference type="Proteomes" id="UP000193560"/>
    </source>
</evidence>
<dbReference type="EMBL" id="MCGE01000012">
    <property type="protein sequence ID" value="ORZ15930.1"/>
    <property type="molecule type" value="Genomic_DNA"/>
</dbReference>
<keyword evidence="7" id="KW-1185">Reference proteome</keyword>
<feature type="binding site" evidence="5">
    <location>
        <position position="151"/>
    </location>
    <ligand>
        <name>a divalent metal cation</name>
        <dbReference type="ChEBI" id="CHEBI:60240"/>
        <label>2</label>
    </ligand>
</feature>
<dbReference type="Pfam" id="PF01026">
    <property type="entry name" value="TatD_DNase"/>
    <property type="match status" value="1"/>
</dbReference>
<dbReference type="InterPro" id="IPR001130">
    <property type="entry name" value="TatD-like"/>
</dbReference>
<dbReference type="Proteomes" id="UP000193560">
    <property type="component" value="Unassembled WGS sequence"/>
</dbReference>
<dbReference type="AlphaFoldDB" id="A0A1X2IG85"/>
<dbReference type="OrthoDB" id="6079689at2759"/>
<sequence length="269" mass="29878">MIDVHAHITSRNFDEKLLQKILTSAKEAGVQHIISVSETIDDANDVMTLATQSDGMIWPSLGLHPVQYTTTGERSVTMDDWNSFQPILEKAIQDKSVVCIGEIGLDFSKHILQQNANNVTQDEPTLRQIQSDIFKAQVELAIKHGLPINVHSRSAGHYALSILYDCGATLIELYQESRRKRVLFSIPPSIIRSPQKETLAKTIPITALLLESDSPALGPEKGQDNEPKNIKISAEEIARIKSVSVETVVDHTTQNALRLFKKHQPSANM</sequence>
<keyword evidence="3" id="KW-0378">Hydrolase</keyword>
<feature type="binding site" evidence="5">
    <location>
        <position position="5"/>
    </location>
    <ligand>
        <name>a divalent metal cation</name>
        <dbReference type="ChEBI" id="CHEBI:60240"/>
        <label>1</label>
    </ligand>
</feature>
<dbReference type="GO" id="GO:0016788">
    <property type="term" value="F:hydrolase activity, acting on ester bonds"/>
    <property type="evidence" value="ECO:0007669"/>
    <property type="project" value="InterPro"/>
</dbReference>
<protein>
    <recommendedName>
        <fullName evidence="8">TatD family</fullName>
    </recommendedName>
</protein>
<dbReference type="PANTHER" id="PTHR46317">
    <property type="entry name" value="HYDROLASE OF PHP SUPERFAMILY-RELATED PROTEIN"/>
    <property type="match status" value="1"/>
</dbReference>
<reference evidence="6 7" key="1">
    <citation type="submission" date="2016-07" db="EMBL/GenBank/DDBJ databases">
        <title>Pervasive Adenine N6-methylation of Active Genes in Fungi.</title>
        <authorList>
            <consortium name="DOE Joint Genome Institute"/>
            <person name="Mondo S.J."/>
            <person name="Dannebaum R.O."/>
            <person name="Kuo R.C."/>
            <person name="Labutti K."/>
            <person name="Haridas S."/>
            <person name="Kuo A."/>
            <person name="Salamov A."/>
            <person name="Ahrendt S.R."/>
            <person name="Lipzen A."/>
            <person name="Sullivan W."/>
            <person name="Andreopoulos W.B."/>
            <person name="Clum A."/>
            <person name="Lindquist E."/>
            <person name="Daum C."/>
            <person name="Ramamoorthy G.K."/>
            <person name="Gryganskyi A."/>
            <person name="Culley D."/>
            <person name="Magnuson J.K."/>
            <person name="James T.Y."/>
            <person name="O'Malley M.A."/>
            <person name="Stajich J.E."/>
            <person name="Spatafora J.W."/>
            <person name="Visel A."/>
            <person name="Grigoriev I.V."/>
        </authorList>
    </citation>
    <scope>NUCLEOTIDE SEQUENCE [LARGE SCALE GENOMIC DNA]</scope>
    <source>
        <strain evidence="6 7">NRRL 1336</strain>
    </source>
</reference>
<evidence type="ECO:0000256" key="5">
    <source>
        <dbReference type="PIRSR" id="PIRSR005902-1"/>
    </source>
</evidence>